<dbReference type="InterPro" id="IPR014756">
    <property type="entry name" value="Ig_E-set"/>
</dbReference>
<gene>
    <name evidence="3" type="primary">glgX_2</name>
    <name evidence="3" type="ORF">ERS852533_01215</name>
</gene>
<evidence type="ECO:0000259" key="2">
    <source>
        <dbReference type="SMART" id="SM00642"/>
    </source>
</evidence>
<dbReference type="EC" id="3.2.1.-" evidence="3"/>
<dbReference type="RefSeq" id="WP_330380259.1">
    <property type="nucleotide sequence ID" value="NZ_CZBA01000005.1"/>
</dbReference>
<keyword evidence="3" id="KW-0326">Glycosidase</keyword>
<dbReference type="Pfam" id="PF00128">
    <property type="entry name" value="Alpha-amylase"/>
    <property type="match status" value="1"/>
</dbReference>
<sequence>MEKKMKSYHQKFVSDHPYESSPMAEIAGFPVRPGIYDLNGATPLQNGVNFTIHTCGGTSCELLLFHRAQEEPFAVLPFPEAYKIGDVYSMIVYGLNIDEFEYAYRVDGPYCPEKGLLFDKNKILLDPYAKAVAGQRTWGIRWDHTYHARVVKDRFDWGDMPQSKKELCDLIIYELHVRDFTHHPSSGVQHRGTFSGLMEKIPYLKELGINAVELMPIFEFDETMNSRTVDGKQLLECWGYNTVGFFAPNSSYTAANEHNQEGTELKTLIKALHDNGIEVILDVVFNHTAEGNEKGNTFSFKGFDNNIYYMLTPDGNYYNFSGCGNTLNCNHPVVQQLILECLRYWTINYRVDGFRFDLASILGRNEDGSPMNNPPLLRTLADDSILSNVKLIAEAWDAGGLYQVGSFPASGRWAEWNGRYRDSLRSYLKGDSWNAWDAAWSISGSGDLYGGYYDNTHSNYAGYNSCVNFLTCHDGFTLYDLYAYNDKHNEANGWNNTDGANDNRSWNCGAEGETDDPEVLSLRRRMIRNACAVLMCSRGTPMFLAGDEFGNTKFGNNNSYCQDNITSWLNWRMLEKNKDLFEFFKFMIAFRKKHPVIHKQLPTSVCGMDPIHTHNLNAEETDIPRDARTFCVSFAGYDKEKGKDDLIYVAVNTFWEDVTITLPNLHGRGAWHLSVNTYGDGNGHYCYPEGQEVRIDRSFVMRPRSVAVFTGRDY</sequence>
<dbReference type="Proteomes" id="UP000095413">
    <property type="component" value="Unassembled WGS sequence"/>
</dbReference>
<dbReference type="SMART" id="SM00642">
    <property type="entry name" value="Aamy"/>
    <property type="match status" value="1"/>
</dbReference>
<dbReference type="InterPro" id="IPR006047">
    <property type="entry name" value="GH13_cat_dom"/>
</dbReference>
<accession>A0A174N071</accession>
<evidence type="ECO:0000256" key="1">
    <source>
        <dbReference type="ARBA" id="ARBA00008061"/>
    </source>
</evidence>
<dbReference type="Gene3D" id="2.60.40.10">
    <property type="entry name" value="Immunoglobulins"/>
    <property type="match status" value="1"/>
</dbReference>
<dbReference type="InterPro" id="IPR013783">
    <property type="entry name" value="Ig-like_fold"/>
</dbReference>
<keyword evidence="3" id="KW-0378">Hydrolase</keyword>
<evidence type="ECO:0000313" key="4">
    <source>
        <dbReference type="Proteomes" id="UP000095413"/>
    </source>
</evidence>
<dbReference type="EMBL" id="CZBA01000005">
    <property type="protein sequence ID" value="CUP39455.1"/>
    <property type="molecule type" value="Genomic_DNA"/>
</dbReference>
<dbReference type="SUPFAM" id="SSF51011">
    <property type="entry name" value="Glycosyl hydrolase domain"/>
    <property type="match status" value="1"/>
</dbReference>
<dbReference type="GO" id="GO:0005975">
    <property type="term" value="P:carbohydrate metabolic process"/>
    <property type="evidence" value="ECO:0007669"/>
    <property type="project" value="InterPro"/>
</dbReference>
<dbReference type="Pfam" id="PF02922">
    <property type="entry name" value="CBM_48"/>
    <property type="match status" value="1"/>
</dbReference>
<dbReference type="CDD" id="cd11326">
    <property type="entry name" value="AmyAc_Glg_debranch"/>
    <property type="match status" value="1"/>
</dbReference>
<dbReference type="SUPFAM" id="SSF81296">
    <property type="entry name" value="E set domains"/>
    <property type="match status" value="1"/>
</dbReference>
<dbReference type="InterPro" id="IPR004193">
    <property type="entry name" value="Glyco_hydro_13_N"/>
</dbReference>
<feature type="domain" description="Glycosyl hydrolase family 13 catalytic" evidence="2">
    <location>
        <begin position="174"/>
        <end position="591"/>
    </location>
</feature>
<name>A0A174N071_9FIRM</name>
<organism evidence="3 4">
    <name type="scientific">Blautia obeum</name>
    <dbReference type="NCBI Taxonomy" id="40520"/>
    <lineage>
        <taxon>Bacteria</taxon>
        <taxon>Bacillati</taxon>
        <taxon>Bacillota</taxon>
        <taxon>Clostridia</taxon>
        <taxon>Lachnospirales</taxon>
        <taxon>Lachnospiraceae</taxon>
        <taxon>Blautia</taxon>
    </lineage>
</organism>
<dbReference type="Gene3D" id="3.20.20.80">
    <property type="entry name" value="Glycosidases"/>
    <property type="match status" value="1"/>
</dbReference>
<proteinExistence type="inferred from homology"/>
<reference evidence="3 4" key="1">
    <citation type="submission" date="2015-09" db="EMBL/GenBank/DDBJ databases">
        <authorList>
            <consortium name="Pathogen Informatics"/>
        </authorList>
    </citation>
    <scope>NUCLEOTIDE SEQUENCE [LARGE SCALE GENOMIC DNA]</scope>
    <source>
        <strain evidence="3 4">2789STDY5834921</strain>
    </source>
</reference>
<dbReference type="Gene3D" id="2.60.40.1180">
    <property type="entry name" value="Golgi alpha-mannosidase II"/>
    <property type="match status" value="1"/>
</dbReference>
<comment type="similarity">
    <text evidence="1">Belongs to the glycosyl hydrolase 13 family.</text>
</comment>
<protein>
    <submittedName>
        <fullName evidence="3">Glycogen debranching enzyme</fullName>
        <ecNumber evidence="3">3.2.1.-</ecNumber>
    </submittedName>
</protein>
<dbReference type="CDD" id="cd11234">
    <property type="entry name" value="E_set_GDE_N"/>
    <property type="match status" value="1"/>
</dbReference>
<dbReference type="SUPFAM" id="SSF51445">
    <property type="entry name" value="(Trans)glycosidases"/>
    <property type="match status" value="1"/>
</dbReference>
<dbReference type="GO" id="GO:0004553">
    <property type="term" value="F:hydrolase activity, hydrolyzing O-glycosyl compounds"/>
    <property type="evidence" value="ECO:0007669"/>
    <property type="project" value="InterPro"/>
</dbReference>
<evidence type="ECO:0000313" key="3">
    <source>
        <dbReference type="EMBL" id="CUP39455.1"/>
    </source>
</evidence>
<dbReference type="AlphaFoldDB" id="A0A174N071"/>
<dbReference type="InterPro" id="IPR017853">
    <property type="entry name" value="GH"/>
</dbReference>
<dbReference type="InterPro" id="IPR013780">
    <property type="entry name" value="Glyco_hydro_b"/>
</dbReference>
<dbReference type="PANTHER" id="PTHR43002">
    <property type="entry name" value="GLYCOGEN DEBRANCHING ENZYME"/>
    <property type="match status" value="1"/>
</dbReference>